<sequence>MSKSGLIGKVRHILPTCPSSRNLVTKTISRNAVVCAPSSLPLWVEGKCRIMKGVPKGGAAFPKCSHARFSIELKTFSPTLNPTHSSLHPTKNINKPPGLREGREKRERLILCFRKSYSILFPKPGHENHFAECGWCVCLLHPCGWKRDAELRRGHQRVEPLFPKCSHARFSVENPPDVPIFPQPGHENHFAECGCGCVPPSPLWVEEKCRIMKGVSKGGAASPRMFSRNPPDVPIFPKPGHENHFEECGCVCAFFAPVGGREMRNYEGGIKGWSRFSPNVLRRNPPDVPIFPKPGHENHFEECGCVCAFFAPVGGREMRNYEWGYQRVEPLFPNVLTRNPPDVPIFPKPGHENHFEECGCVCAFFAPVGGREMRNYEGDMKG</sequence>
<proteinExistence type="predicted"/>
<organism evidence="1 2">
    <name type="scientific">Caerostris extrusa</name>
    <name type="common">Bark spider</name>
    <name type="synonym">Caerostris bankana</name>
    <dbReference type="NCBI Taxonomy" id="172846"/>
    <lineage>
        <taxon>Eukaryota</taxon>
        <taxon>Metazoa</taxon>
        <taxon>Ecdysozoa</taxon>
        <taxon>Arthropoda</taxon>
        <taxon>Chelicerata</taxon>
        <taxon>Arachnida</taxon>
        <taxon>Araneae</taxon>
        <taxon>Araneomorphae</taxon>
        <taxon>Entelegynae</taxon>
        <taxon>Araneoidea</taxon>
        <taxon>Araneidae</taxon>
        <taxon>Caerostris</taxon>
    </lineage>
</organism>
<evidence type="ECO:0000313" key="1">
    <source>
        <dbReference type="EMBL" id="GIY53064.1"/>
    </source>
</evidence>
<comment type="caution">
    <text evidence="1">The sequence shown here is derived from an EMBL/GenBank/DDBJ whole genome shotgun (WGS) entry which is preliminary data.</text>
</comment>
<name>A0AAV4U5L5_CAEEX</name>
<evidence type="ECO:0000313" key="2">
    <source>
        <dbReference type="Proteomes" id="UP001054945"/>
    </source>
</evidence>
<dbReference type="EMBL" id="BPLR01012320">
    <property type="protein sequence ID" value="GIY53064.1"/>
    <property type="molecule type" value="Genomic_DNA"/>
</dbReference>
<accession>A0AAV4U5L5</accession>
<reference evidence="1 2" key="1">
    <citation type="submission" date="2021-06" db="EMBL/GenBank/DDBJ databases">
        <title>Caerostris extrusa draft genome.</title>
        <authorList>
            <person name="Kono N."/>
            <person name="Arakawa K."/>
        </authorList>
    </citation>
    <scope>NUCLEOTIDE SEQUENCE [LARGE SCALE GENOMIC DNA]</scope>
</reference>
<dbReference type="Proteomes" id="UP001054945">
    <property type="component" value="Unassembled WGS sequence"/>
</dbReference>
<keyword evidence="2" id="KW-1185">Reference proteome</keyword>
<gene>
    <name evidence="1" type="ORF">CEXT_59111</name>
</gene>
<dbReference type="AlphaFoldDB" id="A0AAV4U5L5"/>
<protein>
    <submittedName>
        <fullName evidence="1">Uncharacterized protein</fullName>
    </submittedName>
</protein>